<sequence length="294" mass="33271">MRILDVRILMDTAYHSSADGQSEVINWVLEDYLRHYVSPSGRDWDQHLCLAEYSYNSSISSSTGVSPFLLAHGYSPVLPDIPAPPDDAPVTISSYLSSAGEIITRAATHLQHIQQRYRTIVDRHRRHVEFAEGDTVFLRLRFACHRFVQGLASTEKLAPRYYGPFQILERLSPVTYRLELPVATRACDIFHVSLLRAAIEDDAPRDSSFPTDPKLFPFLPAAILHVRLLHSRRHRQVQFLVQWDGRPIEEATWEPIDVFYHTPILADQARSLAATIASRDAPASLDVPFSDGIS</sequence>
<gene>
    <name evidence="1" type="ORF">O6H91_05G102400</name>
</gene>
<protein>
    <submittedName>
        <fullName evidence="1">Uncharacterized protein</fullName>
    </submittedName>
</protein>
<evidence type="ECO:0000313" key="1">
    <source>
        <dbReference type="EMBL" id="KAJ7556865.1"/>
    </source>
</evidence>
<accession>A0ACC2DRW5</accession>
<organism evidence="1 2">
    <name type="scientific">Diphasiastrum complanatum</name>
    <name type="common">Issler's clubmoss</name>
    <name type="synonym">Lycopodium complanatum</name>
    <dbReference type="NCBI Taxonomy" id="34168"/>
    <lineage>
        <taxon>Eukaryota</taxon>
        <taxon>Viridiplantae</taxon>
        <taxon>Streptophyta</taxon>
        <taxon>Embryophyta</taxon>
        <taxon>Tracheophyta</taxon>
        <taxon>Lycopodiopsida</taxon>
        <taxon>Lycopodiales</taxon>
        <taxon>Lycopodiaceae</taxon>
        <taxon>Lycopodioideae</taxon>
        <taxon>Diphasiastrum</taxon>
    </lineage>
</organism>
<name>A0ACC2DRW5_DIPCM</name>
<evidence type="ECO:0000313" key="2">
    <source>
        <dbReference type="Proteomes" id="UP001162992"/>
    </source>
</evidence>
<dbReference type="Proteomes" id="UP001162992">
    <property type="component" value="Chromosome 5"/>
</dbReference>
<keyword evidence="2" id="KW-1185">Reference proteome</keyword>
<reference evidence="2" key="1">
    <citation type="journal article" date="2024" name="Proc. Natl. Acad. Sci. U.S.A.">
        <title>Extraordinary preservation of gene collinearity over three hundred million years revealed in homosporous lycophytes.</title>
        <authorList>
            <person name="Li C."/>
            <person name="Wickell D."/>
            <person name="Kuo L.Y."/>
            <person name="Chen X."/>
            <person name="Nie B."/>
            <person name="Liao X."/>
            <person name="Peng D."/>
            <person name="Ji J."/>
            <person name="Jenkins J."/>
            <person name="Williams M."/>
            <person name="Shu S."/>
            <person name="Plott C."/>
            <person name="Barry K."/>
            <person name="Rajasekar S."/>
            <person name="Grimwood J."/>
            <person name="Han X."/>
            <person name="Sun S."/>
            <person name="Hou Z."/>
            <person name="He W."/>
            <person name="Dai G."/>
            <person name="Sun C."/>
            <person name="Schmutz J."/>
            <person name="Leebens-Mack J.H."/>
            <person name="Li F.W."/>
            <person name="Wang L."/>
        </authorList>
    </citation>
    <scope>NUCLEOTIDE SEQUENCE [LARGE SCALE GENOMIC DNA]</scope>
    <source>
        <strain evidence="2">cv. PW_Plant_1</strain>
    </source>
</reference>
<dbReference type="EMBL" id="CM055096">
    <property type="protein sequence ID" value="KAJ7556865.1"/>
    <property type="molecule type" value="Genomic_DNA"/>
</dbReference>
<comment type="caution">
    <text evidence="1">The sequence shown here is derived from an EMBL/GenBank/DDBJ whole genome shotgun (WGS) entry which is preliminary data.</text>
</comment>
<proteinExistence type="predicted"/>